<protein>
    <submittedName>
        <fullName evidence="1">Uncharacterized protein</fullName>
    </submittedName>
</protein>
<accession>A0A3M0I1F6</accession>
<reference evidence="1 2" key="1">
    <citation type="submission" date="2017-11" db="EMBL/GenBank/DDBJ databases">
        <title>Draft genome of actinobacteria isolated from guarana (Paullinia cupana (Mart.) Ducke.</title>
        <authorList>
            <person name="Siqueira K.A."/>
            <person name="Liotti R.G."/>
            <person name="Mendes T.A.O."/>
            <person name="Soares M.A."/>
        </authorList>
    </citation>
    <scope>NUCLEOTIDE SEQUENCE [LARGE SCALE GENOMIC DNA]</scope>
    <source>
        <strain evidence="1 2">193</strain>
    </source>
</reference>
<evidence type="ECO:0000313" key="2">
    <source>
        <dbReference type="Proteomes" id="UP000270471"/>
    </source>
</evidence>
<dbReference type="Proteomes" id="UP000270471">
    <property type="component" value="Unassembled WGS sequence"/>
</dbReference>
<dbReference type="EMBL" id="PENI01000018">
    <property type="protein sequence ID" value="RMB83117.1"/>
    <property type="molecule type" value="Genomic_DNA"/>
</dbReference>
<dbReference type="AlphaFoldDB" id="A0A3M0I1F6"/>
<keyword evidence="2" id="KW-1185">Reference proteome</keyword>
<dbReference type="OrthoDB" id="4247498at2"/>
<dbReference type="RefSeq" id="WP_121892161.1">
    <property type="nucleotide sequence ID" value="NZ_PENI01000018.1"/>
</dbReference>
<name>A0A3M0I1F6_9ACTN</name>
<evidence type="ECO:0000313" key="1">
    <source>
        <dbReference type="EMBL" id="RMB83117.1"/>
    </source>
</evidence>
<gene>
    <name evidence="1" type="ORF">CTZ28_26070</name>
</gene>
<sequence>MWQLLHSPCLAHDIALGLPPVWVPATQHPGVAATVVAVASVALAAVTRLRQGRPRPGRPPHPPSAGPVDATWFTSHTLDGFPDDAVRIALEASDEISVDRLYAAWILALHGVSAAWLTKNLDLPADAVRLIIDAARTQAPKAPHDAEPPRKSRD</sequence>
<proteinExistence type="predicted"/>
<comment type="caution">
    <text evidence="1">The sequence shown here is derived from an EMBL/GenBank/DDBJ whole genome shotgun (WGS) entry which is preliminary data.</text>
</comment>
<organism evidence="1 2">
    <name type="scientific">Streptomyces shenzhenensis</name>
    <dbReference type="NCBI Taxonomy" id="943815"/>
    <lineage>
        <taxon>Bacteria</taxon>
        <taxon>Bacillati</taxon>
        <taxon>Actinomycetota</taxon>
        <taxon>Actinomycetes</taxon>
        <taxon>Kitasatosporales</taxon>
        <taxon>Streptomycetaceae</taxon>
        <taxon>Streptomyces</taxon>
    </lineage>
</organism>